<accession>A0A3B4DJF2</accession>
<feature type="region of interest" description="Disordered" evidence="1">
    <location>
        <begin position="408"/>
        <end position="432"/>
    </location>
</feature>
<feature type="region of interest" description="Disordered" evidence="1">
    <location>
        <begin position="550"/>
        <end position="714"/>
    </location>
</feature>
<feature type="compositionally biased region" description="Basic and acidic residues" evidence="1">
    <location>
        <begin position="677"/>
        <end position="694"/>
    </location>
</feature>
<feature type="compositionally biased region" description="Polar residues" evidence="1">
    <location>
        <begin position="696"/>
        <end position="714"/>
    </location>
</feature>
<protein>
    <submittedName>
        <fullName evidence="3">Uncharacterized protein</fullName>
    </submittedName>
</protein>
<feature type="compositionally biased region" description="Basic and acidic residues" evidence="1">
    <location>
        <begin position="276"/>
        <end position="301"/>
    </location>
</feature>
<feature type="compositionally biased region" description="Basic and acidic residues" evidence="1">
    <location>
        <begin position="154"/>
        <end position="177"/>
    </location>
</feature>
<dbReference type="GeneID" id="108441575"/>
<feature type="signal peptide" evidence="2">
    <location>
        <begin position="1"/>
        <end position="23"/>
    </location>
</feature>
<evidence type="ECO:0000313" key="3">
    <source>
        <dbReference type="Ensembl" id="ENSPNAP00000023583.2"/>
    </source>
</evidence>
<feature type="compositionally biased region" description="Polar residues" evidence="1">
    <location>
        <begin position="218"/>
        <end position="235"/>
    </location>
</feature>
<feature type="chain" id="PRO_5043814554" evidence="2">
    <location>
        <begin position="24"/>
        <end position="888"/>
    </location>
</feature>
<reference evidence="3" key="3">
    <citation type="submission" date="2025-09" db="UniProtKB">
        <authorList>
            <consortium name="Ensembl"/>
        </authorList>
    </citation>
    <scope>IDENTIFICATION</scope>
</reference>
<proteinExistence type="predicted"/>
<sequence length="888" mass="100552">MSYSRRVASWLFSLPALLVQACARGAKLEMISVWLLFLKLLRATAGVKRPNGSETNEGRKDSLNQQQKEQEYLSEAVTMETSQLSEMVDLKDYKMDLGDTEEDKCQQSEEDGRDERDCFDAHFPECLDTQKINSLITDEHNSNEVANDCVSFEETDRSADLQDNIMVKETEKEESNLRESTPSPEPDVDHQAQDQPVEGEDDNPPTLDVNGTEHQDLQESLTIGQEDNTSTCDTNGTEHQEPLDNQKTEQEDYDTLNVDANVEEPQEPQDSPTIEQEDHSPSDFDTNVAEHQEPHENPKVEQEDDTQSPFDASGSEHQEPQGSLKTEQENNLSAFDGTEHHELQGSPKIEQESVLEQQIKELAISDASTESCHDNDQDDLSDCLQVEMAIVSSDSDAEEQWKSMVSPAVENENDSGGILGSDPPDLGEEPNNQEDVIEDNSSILLENNAIPVHELLEETTGCIDILEQPECPTECELEDLSYEGSIHYRSLTKIPEDEEDLNQNAKHSLQRLSASTSELDKKLPQDYCVIEEAKSENVSTEHLDFRMARQQWKKMEEQNKGQSRQPNIKQGACQGGHSFMYTPVRTLERPKKDQDSDSLSLGDYQYTQFSPCSEDSGLDDTSYRSPYDEPETPVEREIRETMEREESFRRERALSRSSSGEPVESKPRPTTLLASRSDPDDRRRLFNTPEDRCRSQRSPSTRTPTLSITASPSSKPAYHEMVANNVIILEPDSYSASPRHKGKALLSPGTSSFHEWPSDMSNVIILETSNLIIRSASEFCLSTACQETQESTFHNNPFFKLRSHSTQSLVDQEIKVVRQRDEEFRRQRAQMYTKEKYDTVLVSPSLLESFTYDRPGEIPSKCKSSPSSPSKIRKMDRSVLSCDQKFYR</sequence>
<reference evidence="3 4" key="1">
    <citation type="submission" date="2020-10" db="EMBL/GenBank/DDBJ databases">
        <title>Pygocentrus nattereri (red-bellied piranha) genome, fPygNat1, primary haplotype.</title>
        <authorList>
            <person name="Myers G."/>
            <person name="Meyer A."/>
            <person name="Karagic N."/>
            <person name="Pippel M."/>
            <person name="Winkler S."/>
            <person name="Tracey A."/>
            <person name="Wood J."/>
            <person name="Formenti G."/>
            <person name="Howe K."/>
            <person name="Fedrigo O."/>
            <person name="Jarvis E.D."/>
        </authorList>
    </citation>
    <scope>NUCLEOTIDE SEQUENCE [LARGE SCALE GENOMIC DNA]</scope>
</reference>
<feature type="compositionally biased region" description="Basic and acidic residues" evidence="1">
    <location>
        <begin position="550"/>
        <end position="559"/>
    </location>
</feature>
<feature type="region of interest" description="Disordered" evidence="1">
    <location>
        <begin position="154"/>
        <end position="380"/>
    </location>
</feature>
<dbReference type="GeneTree" id="ENSGT00940000175356"/>
<organism evidence="3 4">
    <name type="scientific">Pygocentrus nattereri</name>
    <name type="common">Red-bellied piranha</name>
    <dbReference type="NCBI Taxonomy" id="42514"/>
    <lineage>
        <taxon>Eukaryota</taxon>
        <taxon>Metazoa</taxon>
        <taxon>Chordata</taxon>
        <taxon>Craniata</taxon>
        <taxon>Vertebrata</taxon>
        <taxon>Euteleostomi</taxon>
        <taxon>Actinopterygii</taxon>
        <taxon>Neopterygii</taxon>
        <taxon>Teleostei</taxon>
        <taxon>Ostariophysi</taxon>
        <taxon>Characiformes</taxon>
        <taxon>Characoidei</taxon>
        <taxon>Pygocentrus</taxon>
    </lineage>
</organism>
<name>A0A3B4DJF2_PYGNA</name>
<dbReference type="Proteomes" id="UP001501920">
    <property type="component" value="Chromosome 17"/>
</dbReference>
<feature type="region of interest" description="Disordered" evidence="1">
    <location>
        <begin position="854"/>
        <end position="876"/>
    </location>
</feature>
<feature type="region of interest" description="Disordered" evidence="1">
    <location>
        <begin position="48"/>
        <end position="69"/>
    </location>
</feature>
<evidence type="ECO:0000256" key="2">
    <source>
        <dbReference type="SAM" id="SignalP"/>
    </source>
</evidence>
<dbReference type="PROSITE" id="PS51257">
    <property type="entry name" value="PROKAR_LIPOPROTEIN"/>
    <property type="match status" value="1"/>
</dbReference>
<reference evidence="3" key="2">
    <citation type="submission" date="2025-08" db="UniProtKB">
        <authorList>
            <consortium name="Ensembl"/>
        </authorList>
    </citation>
    <scope>IDENTIFICATION</scope>
</reference>
<dbReference type="STRING" id="42514.ENSPNAP00000023583"/>
<keyword evidence="2" id="KW-0732">Signal</keyword>
<feature type="compositionally biased region" description="Basic and acidic residues" evidence="1">
    <location>
        <begin position="586"/>
        <end position="595"/>
    </location>
</feature>
<feature type="compositionally biased region" description="Polar residues" evidence="1">
    <location>
        <begin position="320"/>
        <end position="333"/>
    </location>
</feature>
<dbReference type="Ensembl" id="ENSPNAT00000012246.2">
    <property type="protein sequence ID" value="ENSPNAP00000023583.2"/>
    <property type="gene ID" value="ENSPNAG00000000700.2"/>
</dbReference>
<dbReference type="InterPro" id="IPR042779">
    <property type="entry name" value="MISP/MISP3-like"/>
</dbReference>
<evidence type="ECO:0000313" key="4">
    <source>
        <dbReference type="Proteomes" id="UP001501920"/>
    </source>
</evidence>
<dbReference type="PANTHER" id="PTHR18839">
    <property type="entry name" value="MITOTIC INTERACTOR AND SUBSTRATE OF PLK1 MISP FAMILY MEMBER"/>
    <property type="match status" value="1"/>
</dbReference>
<dbReference type="PANTHER" id="PTHR18839:SF0">
    <property type="entry name" value="MITOTIC INTERACTOR AND SUBSTRATE OF PLK1 ISOFORM X1-RELATED"/>
    <property type="match status" value="1"/>
</dbReference>
<dbReference type="OMA" id="VQIICGR"/>
<dbReference type="RefSeq" id="XP_017576660.1">
    <property type="nucleotide sequence ID" value="XM_017721171.2"/>
</dbReference>
<feature type="compositionally biased region" description="Basic and acidic residues" evidence="1">
    <location>
        <begin position="633"/>
        <end position="654"/>
    </location>
</feature>
<evidence type="ECO:0000256" key="1">
    <source>
        <dbReference type="SAM" id="MobiDB-lite"/>
    </source>
</evidence>
<feature type="compositionally biased region" description="Low complexity" evidence="1">
    <location>
        <begin position="859"/>
        <end position="870"/>
    </location>
</feature>
<dbReference type="AlphaFoldDB" id="A0A3B4DJF2"/>
<keyword evidence="4" id="KW-1185">Reference proteome</keyword>
<feature type="compositionally biased region" description="Basic and acidic residues" evidence="1">
    <location>
        <begin position="236"/>
        <end position="250"/>
    </location>
</feature>